<organism evidence="10 11">
    <name type="scientific">Cadophora malorum</name>
    <dbReference type="NCBI Taxonomy" id="108018"/>
    <lineage>
        <taxon>Eukaryota</taxon>
        <taxon>Fungi</taxon>
        <taxon>Dikarya</taxon>
        <taxon>Ascomycota</taxon>
        <taxon>Pezizomycotina</taxon>
        <taxon>Leotiomycetes</taxon>
        <taxon>Helotiales</taxon>
        <taxon>Ploettnerulaceae</taxon>
        <taxon>Cadophora</taxon>
    </lineage>
</organism>
<dbReference type="OrthoDB" id="407298at2759"/>
<evidence type="ECO:0000313" key="11">
    <source>
        <dbReference type="Proteomes" id="UP000664132"/>
    </source>
</evidence>
<dbReference type="PROSITE" id="PS51405">
    <property type="entry name" value="HEME_HALOPEROXIDASE"/>
    <property type="match status" value="1"/>
</dbReference>
<dbReference type="GO" id="GO:0046872">
    <property type="term" value="F:metal ion binding"/>
    <property type="evidence" value="ECO:0007669"/>
    <property type="project" value="UniProtKB-KW"/>
</dbReference>
<sequence>MKLTLLSTGLTISMVSAMPHYKRQYPTDTPAEGDWIPGGPSDFRGPCPMMNTLANHGFIPRNGDNLTRENVVHGLTTGLNFDPAVANIMWEQAIFINPEPNATFFTLDQLNVHNVLEHDASISRSDAFFGNNHVFNQSVFDTTKAFWTEETLDANQIAMGKVFRQVVSKSTNPEYKFTANVENFSLGEMAAPILIFGDIAAGTTPRDQIISFFENERLPEGFVKQASPIILDQVLATSKLIADAANLITPTDNSTETAHKRREALKIRDLHIGSGMTLARSL</sequence>
<dbReference type="AlphaFoldDB" id="A0A8H7TE66"/>
<accession>A0A8H7TE66</accession>
<name>A0A8H7TE66_9HELO</name>
<protein>
    <recommendedName>
        <fullName evidence="9">Heme haloperoxidase family profile domain-containing protein</fullName>
    </recommendedName>
</protein>
<evidence type="ECO:0000256" key="4">
    <source>
        <dbReference type="ARBA" id="ARBA00022723"/>
    </source>
</evidence>
<keyword evidence="4" id="KW-0479">Metal-binding</keyword>
<gene>
    <name evidence="10" type="ORF">IFR04_009686</name>
</gene>
<dbReference type="Pfam" id="PF01328">
    <property type="entry name" value="Peroxidase_2"/>
    <property type="match status" value="1"/>
</dbReference>
<dbReference type="Proteomes" id="UP000664132">
    <property type="component" value="Unassembled WGS sequence"/>
</dbReference>
<dbReference type="PANTHER" id="PTHR33577:SF7">
    <property type="entry name" value="HEME HALOPEROXIDASE FAMILY PROFILE DOMAIN-CONTAINING PROTEIN"/>
    <property type="match status" value="1"/>
</dbReference>
<keyword evidence="8" id="KW-0732">Signal</keyword>
<feature type="signal peptide" evidence="8">
    <location>
        <begin position="1"/>
        <end position="17"/>
    </location>
</feature>
<evidence type="ECO:0000256" key="8">
    <source>
        <dbReference type="SAM" id="SignalP"/>
    </source>
</evidence>
<evidence type="ECO:0000259" key="9">
    <source>
        <dbReference type="PROSITE" id="PS51405"/>
    </source>
</evidence>
<dbReference type="EMBL" id="JAFJYH010000162">
    <property type="protein sequence ID" value="KAG4417173.1"/>
    <property type="molecule type" value="Genomic_DNA"/>
</dbReference>
<keyword evidence="11" id="KW-1185">Reference proteome</keyword>
<dbReference type="Gene3D" id="1.10.489.10">
    <property type="entry name" value="Chloroperoxidase-like"/>
    <property type="match status" value="1"/>
</dbReference>
<comment type="cofactor">
    <cofactor evidence="1">
        <name>heme b</name>
        <dbReference type="ChEBI" id="CHEBI:60344"/>
    </cofactor>
</comment>
<keyword evidence="5" id="KW-0560">Oxidoreductase</keyword>
<evidence type="ECO:0000256" key="6">
    <source>
        <dbReference type="ARBA" id="ARBA00023004"/>
    </source>
</evidence>
<comment type="caution">
    <text evidence="10">The sequence shown here is derived from an EMBL/GenBank/DDBJ whole genome shotgun (WGS) entry which is preliminary data.</text>
</comment>
<dbReference type="InterPro" id="IPR000028">
    <property type="entry name" value="Chloroperoxidase"/>
</dbReference>
<evidence type="ECO:0000256" key="3">
    <source>
        <dbReference type="ARBA" id="ARBA00022617"/>
    </source>
</evidence>
<comment type="similarity">
    <text evidence="7">Belongs to the chloroperoxidase family.</text>
</comment>
<dbReference type="InterPro" id="IPR036851">
    <property type="entry name" value="Chloroperoxidase-like_sf"/>
</dbReference>
<keyword evidence="2" id="KW-0575">Peroxidase</keyword>
<evidence type="ECO:0000256" key="5">
    <source>
        <dbReference type="ARBA" id="ARBA00023002"/>
    </source>
</evidence>
<keyword evidence="6" id="KW-0408">Iron</keyword>
<feature type="chain" id="PRO_5034036527" description="Heme haloperoxidase family profile domain-containing protein" evidence="8">
    <location>
        <begin position="18"/>
        <end position="282"/>
    </location>
</feature>
<dbReference type="PANTHER" id="PTHR33577">
    <property type="entry name" value="STERIGMATOCYSTIN BIOSYNTHESIS PEROXIDASE STCC-RELATED"/>
    <property type="match status" value="1"/>
</dbReference>
<evidence type="ECO:0000256" key="2">
    <source>
        <dbReference type="ARBA" id="ARBA00022559"/>
    </source>
</evidence>
<dbReference type="SUPFAM" id="SSF47571">
    <property type="entry name" value="Cloroperoxidase"/>
    <property type="match status" value="1"/>
</dbReference>
<keyword evidence="3" id="KW-0349">Heme</keyword>
<feature type="domain" description="Heme haloperoxidase family profile" evidence="9">
    <location>
        <begin position="31"/>
        <end position="236"/>
    </location>
</feature>
<proteinExistence type="inferred from homology"/>
<evidence type="ECO:0000313" key="10">
    <source>
        <dbReference type="EMBL" id="KAG4417173.1"/>
    </source>
</evidence>
<evidence type="ECO:0000256" key="7">
    <source>
        <dbReference type="ARBA" id="ARBA00025795"/>
    </source>
</evidence>
<evidence type="ECO:0000256" key="1">
    <source>
        <dbReference type="ARBA" id="ARBA00001970"/>
    </source>
</evidence>
<reference evidence="10" key="1">
    <citation type="submission" date="2021-02" db="EMBL/GenBank/DDBJ databases">
        <title>Genome sequence Cadophora malorum strain M34.</title>
        <authorList>
            <person name="Stefanovic E."/>
            <person name="Vu D."/>
            <person name="Scully C."/>
            <person name="Dijksterhuis J."/>
            <person name="Roader J."/>
            <person name="Houbraken J."/>
        </authorList>
    </citation>
    <scope>NUCLEOTIDE SEQUENCE</scope>
    <source>
        <strain evidence="10">M34</strain>
    </source>
</reference>
<dbReference type="GO" id="GO:0004601">
    <property type="term" value="F:peroxidase activity"/>
    <property type="evidence" value="ECO:0007669"/>
    <property type="project" value="UniProtKB-KW"/>
</dbReference>